<name>A0A9D1SIW7_9FIRM</name>
<reference evidence="6" key="1">
    <citation type="submission" date="2020-10" db="EMBL/GenBank/DDBJ databases">
        <authorList>
            <person name="Gilroy R."/>
        </authorList>
    </citation>
    <scope>NUCLEOTIDE SEQUENCE</scope>
    <source>
        <strain evidence="6">CHK195-12923</strain>
    </source>
</reference>
<dbReference type="PANTHER" id="PTHR30629">
    <property type="entry name" value="PROPHAGE INTEGRASE"/>
    <property type="match status" value="1"/>
</dbReference>
<keyword evidence="4" id="KW-0233">DNA recombination</keyword>
<evidence type="ECO:0000256" key="2">
    <source>
        <dbReference type="ARBA" id="ARBA00022908"/>
    </source>
</evidence>
<dbReference type="Pfam" id="PF22022">
    <property type="entry name" value="Phage_int_M"/>
    <property type="match status" value="1"/>
</dbReference>
<evidence type="ECO:0000259" key="5">
    <source>
        <dbReference type="PROSITE" id="PS51898"/>
    </source>
</evidence>
<dbReference type="InterPro" id="IPR002104">
    <property type="entry name" value="Integrase_catalytic"/>
</dbReference>
<dbReference type="EMBL" id="DVNE01000042">
    <property type="protein sequence ID" value="HIU61851.1"/>
    <property type="molecule type" value="Genomic_DNA"/>
</dbReference>
<dbReference type="SUPFAM" id="SSF56349">
    <property type="entry name" value="DNA breaking-rejoining enzymes"/>
    <property type="match status" value="1"/>
</dbReference>
<comment type="similarity">
    <text evidence="1">Belongs to the 'phage' integrase family.</text>
</comment>
<dbReference type="Gene3D" id="1.10.443.10">
    <property type="entry name" value="Intergrase catalytic core"/>
    <property type="match status" value="1"/>
</dbReference>
<gene>
    <name evidence="6" type="ORF">IAB69_04305</name>
</gene>
<sequence>MNNLILQSNVIILSFCYDQQNSQQNAQPTYSRSGRSVTFARVAENWLKIKERTTKPSTYMEYLRSYTVNLKPAFGKYGIGEITRQMIQDYLFSIIDRGRHRTAEKLKLLLNCIFDLAAEDYGIQSPMKKIVLPYRETKKGMAFTKAEERKLVDFCIQKQDNAASSALLVLLYFGLRQSELKTLRITEDGQLECETSKERMGRNVSIRRIPFTPVFRRVKSYVDFDRARDANTRTVATTLKRLFPNHHPDELRYTFINRCKEAGVNQEFVMLWDGHSFDKDVKTSAVDRGYTTYSKEYLKAEAEKVNYEF</sequence>
<evidence type="ECO:0000256" key="4">
    <source>
        <dbReference type="ARBA" id="ARBA00023172"/>
    </source>
</evidence>
<dbReference type="PANTHER" id="PTHR30629:SF2">
    <property type="entry name" value="PROPHAGE INTEGRASE INTS-RELATED"/>
    <property type="match status" value="1"/>
</dbReference>
<dbReference type="InterPro" id="IPR011010">
    <property type="entry name" value="DNA_brk_join_enz"/>
</dbReference>
<protein>
    <recommendedName>
        <fullName evidence="5">Tyr recombinase domain-containing protein</fullName>
    </recommendedName>
</protein>
<dbReference type="InterPro" id="IPR050808">
    <property type="entry name" value="Phage_Integrase"/>
</dbReference>
<dbReference type="PROSITE" id="PS51898">
    <property type="entry name" value="TYR_RECOMBINASE"/>
    <property type="match status" value="1"/>
</dbReference>
<evidence type="ECO:0000313" key="6">
    <source>
        <dbReference type="EMBL" id="HIU61851.1"/>
    </source>
</evidence>
<dbReference type="Proteomes" id="UP000824110">
    <property type="component" value="Unassembled WGS sequence"/>
</dbReference>
<organism evidence="6 7">
    <name type="scientific">Candidatus Coproplasma excrementigallinarum</name>
    <dbReference type="NCBI Taxonomy" id="2840747"/>
    <lineage>
        <taxon>Bacteria</taxon>
        <taxon>Bacillati</taxon>
        <taxon>Bacillota</taxon>
        <taxon>Clostridia</taxon>
        <taxon>Eubacteriales</taxon>
        <taxon>Candidatus Coproplasma</taxon>
    </lineage>
</organism>
<dbReference type="InterPro" id="IPR013762">
    <property type="entry name" value="Integrase-like_cat_sf"/>
</dbReference>
<comment type="caution">
    <text evidence="6">The sequence shown here is derived from an EMBL/GenBank/DDBJ whole genome shotgun (WGS) entry which is preliminary data.</text>
</comment>
<accession>A0A9D1SIW7</accession>
<evidence type="ECO:0000256" key="3">
    <source>
        <dbReference type="ARBA" id="ARBA00023125"/>
    </source>
</evidence>
<dbReference type="GO" id="GO:0006310">
    <property type="term" value="P:DNA recombination"/>
    <property type="evidence" value="ECO:0007669"/>
    <property type="project" value="UniProtKB-KW"/>
</dbReference>
<dbReference type="InterPro" id="IPR053876">
    <property type="entry name" value="Phage_int_M"/>
</dbReference>
<feature type="domain" description="Tyr recombinase" evidence="5">
    <location>
        <begin position="138"/>
        <end position="303"/>
    </location>
</feature>
<evidence type="ECO:0000256" key="1">
    <source>
        <dbReference type="ARBA" id="ARBA00008857"/>
    </source>
</evidence>
<reference evidence="6" key="2">
    <citation type="journal article" date="2021" name="PeerJ">
        <title>Extensive microbial diversity within the chicken gut microbiome revealed by metagenomics and culture.</title>
        <authorList>
            <person name="Gilroy R."/>
            <person name="Ravi A."/>
            <person name="Getino M."/>
            <person name="Pursley I."/>
            <person name="Horton D.L."/>
            <person name="Alikhan N.F."/>
            <person name="Baker D."/>
            <person name="Gharbi K."/>
            <person name="Hall N."/>
            <person name="Watson M."/>
            <person name="Adriaenssens E.M."/>
            <person name="Foster-Nyarko E."/>
            <person name="Jarju S."/>
            <person name="Secka A."/>
            <person name="Antonio M."/>
            <person name="Oren A."/>
            <person name="Chaudhuri R.R."/>
            <person name="La Ragione R."/>
            <person name="Hildebrand F."/>
            <person name="Pallen M.J."/>
        </authorList>
    </citation>
    <scope>NUCLEOTIDE SEQUENCE</scope>
    <source>
        <strain evidence="6">CHK195-12923</strain>
    </source>
</reference>
<dbReference type="GO" id="GO:0015074">
    <property type="term" value="P:DNA integration"/>
    <property type="evidence" value="ECO:0007669"/>
    <property type="project" value="UniProtKB-KW"/>
</dbReference>
<dbReference type="GO" id="GO:0003677">
    <property type="term" value="F:DNA binding"/>
    <property type="evidence" value="ECO:0007669"/>
    <property type="project" value="UniProtKB-KW"/>
</dbReference>
<keyword evidence="3" id="KW-0238">DNA-binding</keyword>
<dbReference type="AlphaFoldDB" id="A0A9D1SIW7"/>
<dbReference type="Gene3D" id="1.10.150.130">
    <property type="match status" value="1"/>
</dbReference>
<proteinExistence type="inferred from homology"/>
<keyword evidence="2" id="KW-0229">DNA integration</keyword>
<evidence type="ECO:0000313" key="7">
    <source>
        <dbReference type="Proteomes" id="UP000824110"/>
    </source>
</evidence>
<dbReference type="InterPro" id="IPR010998">
    <property type="entry name" value="Integrase_recombinase_N"/>
</dbReference>